<keyword evidence="2" id="KW-0238">DNA-binding</keyword>
<evidence type="ECO:0000313" key="7">
    <source>
        <dbReference type="Proteomes" id="UP001148189"/>
    </source>
</evidence>
<keyword evidence="1" id="KW-0805">Transcription regulation</keyword>
<evidence type="ECO:0000256" key="4">
    <source>
        <dbReference type="ARBA" id="ARBA00023163"/>
    </source>
</evidence>
<dbReference type="SUPFAM" id="SSF51182">
    <property type="entry name" value="RmlC-like cupins"/>
    <property type="match status" value="1"/>
</dbReference>
<sequence length="259" mass="28293">MPAALISPAEASSAEDPLIVAVIRKEREPRVTERHGHARGQLLGATSGLLSVDAGTSQWVVPATHAVWIPPNVPHGVRSHGPFAGWSVYVRELACIDLPETPCILAVSGLLREVVARAAGWGAKPLDQAQSRLAGVVLDEIQTLPRVALGLPIPQDARLRKIAQALSDHPDDERGLQAWATWVGMAPRTLTRRFVVETGFSFTEWRQRVRLLRALEMLAADMSVTRVALELGYENVSAFIALFRRTFGVTPGRYFANCL</sequence>
<keyword evidence="3" id="KW-0010">Activator</keyword>
<comment type="caution">
    <text evidence="6">The sequence shown here is derived from an EMBL/GenBank/DDBJ whole genome shotgun (WGS) entry which is preliminary data.</text>
</comment>
<dbReference type="InterPro" id="IPR018062">
    <property type="entry name" value="HTH_AraC-typ_CS"/>
</dbReference>
<dbReference type="PRINTS" id="PR00032">
    <property type="entry name" value="HTHARAC"/>
</dbReference>
<dbReference type="PROSITE" id="PS01124">
    <property type="entry name" value="HTH_ARAC_FAMILY_2"/>
    <property type="match status" value="1"/>
</dbReference>
<evidence type="ECO:0000256" key="2">
    <source>
        <dbReference type="ARBA" id="ARBA00023125"/>
    </source>
</evidence>
<dbReference type="InterPro" id="IPR009057">
    <property type="entry name" value="Homeodomain-like_sf"/>
</dbReference>
<keyword evidence="7" id="KW-1185">Reference proteome</keyword>
<dbReference type="Proteomes" id="UP001148189">
    <property type="component" value="Unassembled WGS sequence"/>
</dbReference>
<dbReference type="InterPro" id="IPR020449">
    <property type="entry name" value="Tscrpt_reg_AraC-type_HTH"/>
</dbReference>
<feature type="domain" description="HTH araC/xylS-type" evidence="5">
    <location>
        <begin position="160"/>
        <end position="257"/>
    </location>
</feature>
<evidence type="ECO:0000313" key="6">
    <source>
        <dbReference type="EMBL" id="MDD0987109.1"/>
    </source>
</evidence>
<dbReference type="PANTHER" id="PTHR11019:SF159">
    <property type="entry name" value="TRANSCRIPTIONAL REGULATOR-RELATED"/>
    <property type="match status" value="1"/>
</dbReference>
<dbReference type="Gene3D" id="1.10.10.60">
    <property type="entry name" value="Homeodomain-like"/>
    <property type="match status" value="1"/>
</dbReference>
<dbReference type="Pfam" id="PF12833">
    <property type="entry name" value="HTH_18"/>
    <property type="match status" value="1"/>
</dbReference>
<dbReference type="InterPro" id="IPR003313">
    <property type="entry name" value="AraC-bd"/>
</dbReference>
<evidence type="ECO:0000256" key="3">
    <source>
        <dbReference type="ARBA" id="ARBA00023159"/>
    </source>
</evidence>
<dbReference type="RefSeq" id="WP_128593685.1">
    <property type="nucleotide sequence ID" value="NZ_JAMDHD010000029.1"/>
</dbReference>
<reference evidence="6" key="1">
    <citation type="submission" date="2022-05" db="EMBL/GenBank/DDBJ databases">
        <title>Novel Pseudomonas spp. Isolated from a Rainbow Trout Aquaculture Facility.</title>
        <authorList>
            <person name="Testerman T."/>
            <person name="Graf J."/>
        </authorList>
    </citation>
    <scope>NUCLEOTIDE SEQUENCE</scope>
    <source>
        <strain evidence="6">ID1050</strain>
    </source>
</reference>
<gene>
    <name evidence="6" type="ORF">M5G21_19300</name>
</gene>
<keyword evidence="4" id="KW-0804">Transcription</keyword>
<evidence type="ECO:0000256" key="1">
    <source>
        <dbReference type="ARBA" id="ARBA00023015"/>
    </source>
</evidence>
<accession>A0ABT5NEZ9</accession>
<dbReference type="SUPFAM" id="SSF46689">
    <property type="entry name" value="Homeodomain-like"/>
    <property type="match status" value="1"/>
</dbReference>
<protein>
    <submittedName>
        <fullName evidence="6">Helix-turn-helix transcriptional regulator</fullName>
    </submittedName>
</protein>
<proteinExistence type="predicted"/>
<dbReference type="Pfam" id="PF02311">
    <property type="entry name" value="AraC_binding"/>
    <property type="match status" value="1"/>
</dbReference>
<dbReference type="SMART" id="SM00342">
    <property type="entry name" value="HTH_ARAC"/>
    <property type="match status" value="1"/>
</dbReference>
<dbReference type="PROSITE" id="PS00041">
    <property type="entry name" value="HTH_ARAC_FAMILY_1"/>
    <property type="match status" value="1"/>
</dbReference>
<dbReference type="CDD" id="cd06124">
    <property type="entry name" value="cupin_NimR-like_N"/>
    <property type="match status" value="1"/>
</dbReference>
<name>A0ABT5NEZ9_9PSED</name>
<dbReference type="InterPro" id="IPR011051">
    <property type="entry name" value="RmlC_Cupin_sf"/>
</dbReference>
<evidence type="ECO:0000259" key="5">
    <source>
        <dbReference type="PROSITE" id="PS01124"/>
    </source>
</evidence>
<organism evidence="6 7">
    <name type="scientific">Pseudomonas shahriarae</name>
    <dbReference type="NCBI Taxonomy" id="2745512"/>
    <lineage>
        <taxon>Bacteria</taxon>
        <taxon>Pseudomonadati</taxon>
        <taxon>Pseudomonadota</taxon>
        <taxon>Gammaproteobacteria</taxon>
        <taxon>Pseudomonadales</taxon>
        <taxon>Pseudomonadaceae</taxon>
        <taxon>Pseudomonas</taxon>
    </lineage>
</organism>
<dbReference type="InterPro" id="IPR018060">
    <property type="entry name" value="HTH_AraC"/>
</dbReference>
<dbReference type="PANTHER" id="PTHR11019">
    <property type="entry name" value="HTH-TYPE TRANSCRIPTIONAL REGULATOR NIMR"/>
    <property type="match status" value="1"/>
</dbReference>
<dbReference type="EMBL" id="JAMDHD010000029">
    <property type="protein sequence ID" value="MDD0987109.1"/>
    <property type="molecule type" value="Genomic_DNA"/>
</dbReference>